<proteinExistence type="predicted"/>
<name>A0AAD9NY53_RIDPI</name>
<dbReference type="EMBL" id="JAODUO010000259">
    <property type="protein sequence ID" value="KAK2184627.1"/>
    <property type="molecule type" value="Genomic_DNA"/>
</dbReference>
<protein>
    <submittedName>
        <fullName evidence="2">Uncharacterized protein</fullName>
    </submittedName>
</protein>
<evidence type="ECO:0000256" key="1">
    <source>
        <dbReference type="SAM" id="MobiDB-lite"/>
    </source>
</evidence>
<accession>A0AAD9NY53</accession>
<feature type="region of interest" description="Disordered" evidence="1">
    <location>
        <begin position="1"/>
        <end position="42"/>
    </location>
</feature>
<dbReference type="Proteomes" id="UP001209878">
    <property type="component" value="Unassembled WGS sequence"/>
</dbReference>
<reference evidence="2" key="1">
    <citation type="journal article" date="2023" name="Mol. Biol. Evol.">
        <title>Third-Generation Sequencing Reveals the Adaptive Role of the Epigenome in Three Deep-Sea Polychaetes.</title>
        <authorList>
            <person name="Perez M."/>
            <person name="Aroh O."/>
            <person name="Sun Y."/>
            <person name="Lan Y."/>
            <person name="Juniper S.K."/>
            <person name="Young C.R."/>
            <person name="Angers B."/>
            <person name="Qian P.Y."/>
        </authorList>
    </citation>
    <scope>NUCLEOTIDE SEQUENCE</scope>
    <source>
        <strain evidence="2">R07B-5</strain>
    </source>
</reference>
<feature type="compositionally biased region" description="Basic and acidic residues" evidence="1">
    <location>
        <begin position="24"/>
        <end position="34"/>
    </location>
</feature>
<gene>
    <name evidence="2" type="ORF">NP493_258g06001</name>
</gene>
<organism evidence="2 3">
    <name type="scientific">Ridgeia piscesae</name>
    <name type="common">Tubeworm</name>
    <dbReference type="NCBI Taxonomy" id="27915"/>
    <lineage>
        <taxon>Eukaryota</taxon>
        <taxon>Metazoa</taxon>
        <taxon>Spiralia</taxon>
        <taxon>Lophotrochozoa</taxon>
        <taxon>Annelida</taxon>
        <taxon>Polychaeta</taxon>
        <taxon>Sedentaria</taxon>
        <taxon>Canalipalpata</taxon>
        <taxon>Sabellida</taxon>
        <taxon>Siboglinidae</taxon>
        <taxon>Ridgeia</taxon>
    </lineage>
</organism>
<keyword evidence="3" id="KW-1185">Reference proteome</keyword>
<evidence type="ECO:0000313" key="2">
    <source>
        <dbReference type="EMBL" id="KAK2184627.1"/>
    </source>
</evidence>
<evidence type="ECO:0000313" key="3">
    <source>
        <dbReference type="Proteomes" id="UP001209878"/>
    </source>
</evidence>
<sequence length="42" mass="5122">MYTAPDDCDQGQQKHLTRMFTRPLLREKQRRQSEPEVEVCWN</sequence>
<dbReference type="AlphaFoldDB" id="A0AAD9NY53"/>
<comment type="caution">
    <text evidence="2">The sequence shown here is derived from an EMBL/GenBank/DDBJ whole genome shotgun (WGS) entry which is preliminary data.</text>
</comment>